<keyword evidence="1" id="KW-1133">Transmembrane helix</keyword>
<dbReference type="AlphaFoldDB" id="A0AAE3K6L5"/>
<evidence type="ECO:0000313" key="2">
    <source>
        <dbReference type="EMBL" id="MCL9812939.1"/>
    </source>
</evidence>
<keyword evidence="1" id="KW-0812">Transmembrane</keyword>
<dbReference type="Proteomes" id="UP001202674">
    <property type="component" value="Unassembled WGS sequence"/>
</dbReference>
<feature type="transmembrane region" description="Helical" evidence="1">
    <location>
        <begin position="178"/>
        <end position="197"/>
    </location>
</feature>
<comment type="caution">
    <text evidence="2">The sequence shown here is derived from an EMBL/GenBank/DDBJ whole genome shotgun (WGS) entry which is preliminary data.</text>
</comment>
<keyword evidence="1" id="KW-0472">Membrane</keyword>
<feature type="transmembrane region" description="Helical" evidence="1">
    <location>
        <begin position="62"/>
        <end position="84"/>
    </location>
</feature>
<feature type="transmembrane region" description="Helical" evidence="1">
    <location>
        <begin position="120"/>
        <end position="137"/>
    </location>
</feature>
<dbReference type="Pfam" id="PF06197">
    <property type="entry name" value="DUF998"/>
    <property type="match status" value="1"/>
</dbReference>
<feature type="transmembrane region" description="Helical" evidence="1">
    <location>
        <begin position="96"/>
        <end position="114"/>
    </location>
</feature>
<proteinExistence type="predicted"/>
<dbReference type="InterPro" id="IPR009339">
    <property type="entry name" value="DUF998"/>
</dbReference>
<evidence type="ECO:0000313" key="3">
    <source>
        <dbReference type="Proteomes" id="UP001202674"/>
    </source>
</evidence>
<dbReference type="PANTHER" id="PTHR42241">
    <property type="entry name" value="HYPOTHETICAL MEMBRANE PROTEIN, CONSERVED, DUF998 FAMILY"/>
    <property type="match status" value="1"/>
</dbReference>
<dbReference type="RefSeq" id="WP_250595072.1">
    <property type="nucleotide sequence ID" value="NZ_JAKRVY010000002.1"/>
</dbReference>
<dbReference type="EMBL" id="JAKRVY010000002">
    <property type="protein sequence ID" value="MCL9812939.1"/>
    <property type="molecule type" value="Genomic_DNA"/>
</dbReference>
<protein>
    <submittedName>
        <fullName evidence="2">DUF998 domain-containing protein</fullName>
    </submittedName>
</protein>
<sequence>MDRRTSAAATGLIAPAIAAVTILAATLVDPGFVWADDALSNLGELPAGESVTLSFLVDTPQFALFNGGLILTGLVGLPFAWRLWVDADHPLQRVGAAQFAGALIALALVGVYYIPRDPHGAVAIAHYLLGIVFMWTHGTGSVLAGRTRWGLVTIWLGIVHLVAWLVWAALLTGQIPGLAIPETVGALIFGGWSAVAAREKLDWPPLPDTLDR</sequence>
<evidence type="ECO:0000256" key="1">
    <source>
        <dbReference type="SAM" id="Phobius"/>
    </source>
</evidence>
<accession>A0AAE3K6L5</accession>
<organism evidence="2 3">
    <name type="scientific">Natranaeroarchaeum aerophilus</name>
    <dbReference type="NCBI Taxonomy" id="2917711"/>
    <lineage>
        <taxon>Archaea</taxon>
        <taxon>Methanobacteriati</taxon>
        <taxon>Methanobacteriota</taxon>
        <taxon>Stenosarchaea group</taxon>
        <taxon>Halobacteria</taxon>
        <taxon>Halobacteriales</taxon>
        <taxon>Natronoarchaeaceae</taxon>
        <taxon>Natranaeroarchaeum</taxon>
    </lineage>
</organism>
<feature type="transmembrane region" description="Helical" evidence="1">
    <location>
        <begin position="149"/>
        <end position="172"/>
    </location>
</feature>
<keyword evidence="3" id="KW-1185">Reference proteome</keyword>
<name>A0AAE3K6L5_9EURY</name>
<gene>
    <name evidence="2" type="ORF">AArcSt11_04645</name>
</gene>
<reference evidence="2 3" key="1">
    <citation type="journal article" date="2022" name="Syst. Appl. Microbiol.">
        <title>Natronocalculus amylovorans gen. nov., sp. nov., and Natranaeroarchaeum aerophilus sp. nov., dominant culturable amylolytic natronoarchaea from hypersaline soda lakes in southwestern Siberia.</title>
        <authorList>
            <person name="Sorokin D.Y."/>
            <person name="Elcheninov A.G."/>
            <person name="Khizhniak T.V."/>
            <person name="Koenen M."/>
            <person name="Bale N.J."/>
            <person name="Damste J.S.S."/>
            <person name="Kublanov I.V."/>
        </authorList>
    </citation>
    <scope>NUCLEOTIDE SEQUENCE [LARGE SCALE GENOMIC DNA]</scope>
    <source>
        <strain evidence="2 3">AArc-St1-1</strain>
    </source>
</reference>
<dbReference type="PANTHER" id="PTHR42241:SF2">
    <property type="entry name" value="HYPOTHETICAL MEMBRANE PROTEIN, CONSERVED, DUF998 FAMILY"/>
    <property type="match status" value="1"/>
</dbReference>